<accession>A0ABZ1BM40</accession>
<dbReference type="InterPro" id="IPR029058">
    <property type="entry name" value="AB_hydrolase_fold"/>
</dbReference>
<dbReference type="PANTHER" id="PTHR33428:SF14">
    <property type="entry name" value="CARBOXYLESTERASE TYPE B DOMAIN-CONTAINING PROTEIN"/>
    <property type="match status" value="1"/>
</dbReference>
<keyword evidence="2" id="KW-0378">Hydrolase</keyword>
<evidence type="ECO:0000256" key="1">
    <source>
        <dbReference type="SAM" id="SignalP"/>
    </source>
</evidence>
<keyword evidence="1" id="KW-0732">Signal</keyword>
<dbReference type="Proteomes" id="UP001333102">
    <property type="component" value="Chromosome"/>
</dbReference>
<dbReference type="Pfam" id="PF07224">
    <property type="entry name" value="Chlorophyllase"/>
    <property type="match status" value="1"/>
</dbReference>
<dbReference type="SUPFAM" id="SSF53474">
    <property type="entry name" value="alpha/beta-Hydrolases"/>
    <property type="match status" value="1"/>
</dbReference>
<reference evidence="3" key="1">
    <citation type="submission" date="2023-12" db="EMBL/GenBank/DDBJ databases">
        <title>Novel isolates from deep terrestrial aquifers shed light on the physiology and ecology of the class Limnochordia.</title>
        <authorList>
            <person name="Karnachuk O.V."/>
            <person name="Lukina A.P."/>
            <person name="Avakyan M.R."/>
            <person name="Kadnikov V."/>
            <person name="Begmatov S."/>
            <person name="Beletsky A.V."/>
            <person name="Mardanov A.V."/>
            <person name="Ravin N.V."/>
        </authorList>
    </citation>
    <scope>NUCLEOTIDE SEQUENCE [LARGE SCALE GENOMIC DNA]</scope>
    <source>
        <strain evidence="3">LN</strain>
    </source>
</reference>
<name>A0ABZ1BM40_9FIRM</name>
<dbReference type="PANTHER" id="PTHR33428">
    <property type="entry name" value="CHLOROPHYLLASE-2, CHLOROPLASTIC"/>
    <property type="match status" value="1"/>
</dbReference>
<evidence type="ECO:0000313" key="3">
    <source>
        <dbReference type="Proteomes" id="UP001333102"/>
    </source>
</evidence>
<organism evidence="2 3">
    <name type="scientific">Geochorda subterranea</name>
    <dbReference type="NCBI Taxonomy" id="3109564"/>
    <lineage>
        <taxon>Bacteria</taxon>
        <taxon>Bacillati</taxon>
        <taxon>Bacillota</taxon>
        <taxon>Limnochordia</taxon>
        <taxon>Limnochordales</taxon>
        <taxon>Geochordaceae</taxon>
        <taxon>Geochorda</taxon>
    </lineage>
</organism>
<feature type="signal peptide" evidence="1">
    <location>
        <begin position="1"/>
        <end position="21"/>
    </location>
</feature>
<keyword evidence="3" id="KW-1185">Reference proteome</keyword>
<evidence type="ECO:0000313" key="2">
    <source>
        <dbReference type="EMBL" id="WRP13872.1"/>
    </source>
</evidence>
<dbReference type="EMBL" id="CP141614">
    <property type="protein sequence ID" value="WRP13872.1"/>
    <property type="molecule type" value="Genomic_DNA"/>
</dbReference>
<proteinExistence type="predicted"/>
<gene>
    <name evidence="2" type="ORF">VLY81_10570</name>
</gene>
<sequence length="387" mass="41329">MRLIVSVTACLVALVASLALPAGMALRAGPVAATATADKPAPPLEPETGPGGKEYAHAGVQVRSGGEGAEQYWIFAPTDPTPYRAPVVVFLHGWGAMVPDAYLGWIDHIVRKGRIVIFPRYQSSLATSPAAMTDHAVRAIRDALRDLRQGDGVRPELERVAFVGHSLGGVIAANLAARAGADGSVPVPSALMVVQPGDPPLTRLGGALRQPSIMEDYGLIPRQTLMLVVVGDEDGTVGEETARILFQRAGVAAPNKNYVVLRSDRHGSPHLVADHVAPAALRPSTGSTAPAVTPPWVQGMALRLYELLTGQPDIEARVHEPDALDFYGFWKLLDALTDAAWYYRHREVALGDTPQQRYMGVWSDGVPVREMEVWTAEELAAQMAGGT</sequence>
<feature type="chain" id="PRO_5046763349" evidence="1">
    <location>
        <begin position="22"/>
        <end position="387"/>
    </location>
</feature>
<dbReference type="Gene3D" id="3.40.50.1820">
    <property type="entry name" value="alpha/beta hydrolase"/>
    <property type="match status" value="1"/>
</dbReference>
<protein>
    <submittedName>
        <fullName evidence="2">Alpha/beta fold hydrolase</fullName>
    </submittedName>
</protein>
<dbReference type="InterPro" id="IPR017395">
    <property type="entry name" value="Chlorophyllase-like"/>
</dbReference>
<dbReference type="GO" id="GO:0016787">
    <property type="term" value="F:hydrolase activity"/>
    <property type="evidence" value="ECO:0007669"/>
    <property type="project" value="UniProtKB-KW"/>
</dbReference>
<dbReference type="RefSeq" id="WP_324668132.1">
    <property type="nucleotide sequence ID" value="NZ_CP141614.1"/>
</dbReference>